<comment type="pathway">
    <text evidence="10 11">Cell wall biogenesis; peptidoglycan biosynthesis.</text>
</comment>
<comment type="function">
    <text evidence="10 11">Involved in cell wall formation. Catalyzes the final step in the synthesis of UDP-N-acetylmuramoyl-pentapeptide, the precursor of murein.</text>
</comment>
<evidence type="ECO:0000256" key="6">
    <source>
        <dbReference type="ARBA" id="ARBA00022960"/>
    </source>
</evidence>
<keyword evidence="16" id="KW-1185">Reference proteome</keyword>
<evidence type="ECO:0000259" key="13">
    <source>
        <dbReference type="Pfam" id="PF02875"/>
    </source>
</evidence>
<dbReference type="InterPro" id="IPR005863">
    <property type="entry name" value="UDP-N-AcMur_synth"/>
</dbReference>
<feature type="domain" description="Mur ligase N-terminal catalytic" evidence="12">
    <location>
        <begin position="26"/>
        <end position="72"/>
    </location>
</feature>
<gene>
    <name evidence="10 15" type="primary">murF</name>
    <name evidence="15" type="ORF">P856_649</name>
</gene>
<dbReference type="HOGENOM" id="CLU_031507_4_1_5"/>
<dbReference type="SUPFAM" id="SSF63418">
    <property type="entry name" value="MurE/MurF N-terminal domain"/>
    <property type="match status" value="1"/>
</dbReference>
<dbReference type="SUPFAM" id="SSF53623">
    <property type="entry name" value="MurD-like peptide ligases, catalytic domain"/>
    <property type="match status" value="1"/>
</dbReference>
<dbReference type="GO" id="GO:0071555">
    <property type="term" value="P:cell wall organization"/>
    <property type="evidence" value="ECO:0007669"/>
    <property type="project" value="UniProtKB-KW"/>
</dbReference>
<keyword evidence="5 10" id="KW-0067">ATP-binding</keyword>
<dbReference type="UniPathway" id="UPA00219"/>
<evidence type="ECO:0000259" key="12">
    <source>
        <dbReference type="Pfam" id="PF01225"/>
    </source>
</evidence>
<dbReference type="GO" id="GO:0005737">
    <property type="term" value="C:cytoplasm"/>
    <property type="evidence" value="ECO:0007669"/>
    <property type="project" value="UniProtKB-SubCell"/>
</dbReference>
<evidence type="ECO:0000256" key="4">
    <source>
        <dbReference type="ARBA" id="ARBA00022741"/>
    </source>
</evidence>
<dbReference type="Pfam" id="PF02875">
    <property type="entry name" value="Mur_ligase_C"/>
    <property type="match status" value="1"/>
</dbReference>
<keyword evidence="4 10" id="KW-0547">Nucleotide-binding</keyword>
<dbReference type="Gene3D" id="3.40.1390.10">
    <property type="entry name" value="MurE/MurF, N-terminal domain"/>
    <property type="match status" value="1"/>
</dbReference>
<evidence type="ECO:0000259" key="14">
    <source>
        <dbReference type="Pfam" id="PF08245"/>
    </source>
</evidence>
<keyword evidence="6 10" id="KW-0133">Cell shape</keyword>
<dbReference type="InterPro" id="IPR036565">
    <property type="entry name" value="Mur-like_cat_sf"/>
</dbReference>
<keyword evidence="8 10" id="KW-0131">Cell cycle</keyword>
<sequence>MSALWTRTAATEATKAQVFGNDWFAYGISIDSRKIKIGDIFIALPGKRVDGHQFVISALNAGASAALVSHVPSGLDNAPLLVVKDVFEALKNLAHMARARSHARIIAVTGSIGKTTTKEMLASMLSAHGKTIASVGNLNNSIGAPISLARLPADCDFAVFELGMNHANEIRPLAQMIAPHAAIITNVEPVHTEFFDSINDIADSKAEIMEGLLPGGVIVLNADNNSFVRLSKRAQALCINRIVTFGHSAICDIRSIKIETFSDGTKVIASVEGKEINWTVRCIGRHWGLNSLGAIAVLHALDLSFVPLLNQLSVFSPISGRGNQVMIHTIDNGTALLIDETYNANPKSMRIALSVFAVTQGKRKIVVLGDMLELGTISAIAHVNLKNAIEEIKPDLIYLCGDAMSYLRDALGRERITLWTKTANALAKSVANNIMNGDVILIKGAFAMGMQEIVSTLKSKRKIL</sequence>
<keyword evidence="7 10" id="KW-0573">Peptidoglycan synthesis</keyword>
<dbReference type="HAMAP" id="MF_02019">
    <property type="entry name" value="MurF"/>
    <property type="match status" value="1"/>
</dbReference>
<dbReference type="PANTHER" id="PTHR43024">
    <property type="entry name" value="UDP-N-ACETYLMURAMOYL-TRIPEPTIDE--D-ALANYL-D-ALANINE LIGASE"/>
    <property type="match status" value="1"/>
</dbReference>
<comment type="subcellular location">
    <subcellularLocation>
        <location evidence="10 11">Cytoplasm</location>
    </subcellularLocation>
</comment>
<dbReference type="InterPro" id="IPR051046">
    <property type="entry name" value="MurCDEF_CellWall_CoF430Synth"/>
</dbReference>
<evidence type="ECO:0000256" key="11">
    <source>
        <dbReference type="RuleBase" id="RU004136"/>
    </source>
</evidence>
<dbReference type="PATRIC" id="fig|1401328.3.peg.651"/>
<feature type="binding site" evidence="10">
    <location>
        <begin position="110"/>
        <end position="116"/>
    </location>
    <ligand>
        <name>ATP</name>
        <dbReference type="ChEBI" id="CHEBI:30616"/>
    </ligand>
</feature>
<evidence type="ECO:0000256" key="1">
    <source>
        <dbReference type="ARBA" id="ARBA00022490"/>
    </source>
</evidence>
<dbReference type="NCBIfam" id="TIGR01143">
    <property type="entry name" value="murF"/>
    <property type="match status" value="1"/>
</dbReference>
<dbReference type="Pfam" id="PF08245">
    <property type="entry name" value="Mur_ligase_M"/>
    <property type="match status" value="1"/>
</dbReference>
<dbReference type="InterPro" id="IPR013221">
    <property type="entry name" value="Mur_ligase_cen"/>
</dbReference>
<dbReference type="GO" id="GO:0047480">
    <property type="term" value="F:UDP-N-acetylmuramoyl-tripeptide-D-alanyl-D-alanine ligase activity"/>
    <property type="evidence" value="ECO:0007669"/>
    <property type="project" value="UniProtKB-UniRule"/>
</dbReference>
<dbReference type="eggNOG" id="COG0770">
    <property type="taxonomic scope" value="Bacteria"/>
</dbReference>
<dbReference type="Pfam" id="PF01225">
    <property type="entry name" value="Mur_ligase"/>
    <property type="match status" value="1"/>
</dbReference>
<evidence type="ECO:0000256" key="9">
    <source>
        <dbReference type="ARBA" id="ARBA00023316"/>
    </source>
</evidence>
<keyword evidence="2 10" id="KW-0436">Ligase</keyword>
<dbReference type="Gene3D" id="3.90.190.20">
    <property type="entry name" value="Mur ligase, C-terminal domain"/>
    <property type="match status" value="1"/>
</dbReference>
<feature type="domain" description="Mur ligase central" evidence="14">
    <location>
        <begin position="108"/>
        <end position="297"/>
    </location>
</feature>
<name>V9TVX9_9PROT</name>
<dbReference type="SUPFAM" id="SSF53244">
    <property type="entry name" value="MurD-like peptide ligases, peptide-binding domain"/>
    <property type="match status" value="1"/>
</dbReference>
<comment type="similarity">
    <text evidence="10">Belongs to the MurCDEF family. MurF subfamily.</text>
</comment>
<dbReference type="OrthoDB" id="9800958at2"/>
<dbReference type="EC" id="6.3.2.10" evidence="10 11"/>
<keyword evidence="9 10" id="KW-0961">Cell wall biogenesis/degradation</keyword>
<evidence type="ECO:0000256" key="2">
    <source>
        <dbReference type="ARBA" id="ARBA00022598"/>
    </source>
</evidence>
<dbReference type="GO" id="GO:0051301">
    <property type="term" value="P:cell division"/>
    <property type="evidence" value="ECO:0007669"/>
    <property type="project" value="UniProtKB-KW"/>
</dbReference>
<comment type="catalytic activity">
    <reaction evidence="10 11">
        <text>D-alanyl-D-alanine + UDP-N-acetyl-alpha-D-muramoyl-L-alanyl-gamma-D-glutamyl-meso-2,6-diaminopimelate + ATP = UDP-N-acetyl-alpha-D-muramoyl-L-alanyl-gamma-D-glutamyl-meso-2,6-diaminopimeloyl-D-alanyl-D-alanine + ADP + phosphate + H(+)</text>
        <dbReference type="Rhea" id="RHEA:28374"/>
        <dbReference type="ChEBI" id="CHEBI:15378"/>
        <dbReference type="ChEBI" id="CHEBI:30616"/>
        <dbReference type="ChEBI" id="CHEBI:43474"/>
        <dbReference type="ChEBI" id="CHEBI:57822"/>
        <dbReference type="ChEBI" id="CHEBI:61386"/>
        <dbReference type="ChEBI" id="CHEBI:83905"/>
        <dbReference type="ChEBI" id="CHEBI:456216"/>
        <dbReference type="EC" id="6.3.2.10"/>
    </reaction>
</comment>
<keyword evidence="3 10" id="KW-0132">Cell division</keyword>
<evidence type="ECO:0000256" key="7">
    <source>
        <dbReference type="ARBA" id="ARBA00022984"/>
    </source>
</evidence>
<dbReference type="InterPro" id="IPR036615">
    <property type="entry name" value="Mur_ligase_C_dom_sf"/>
</dbReference>
<dbReference type="GO" id="GO:0008766">
    <property type="term" value="F:UDP-N-acetylmuramoylalanyl-D-glutamyl-2,6-diaminopimelate-D-alanyl-D-alanine ligase activity"/>
    <property type="evidence" value="ECO:0007669"/>
    <property type="project" value="RHEA"/>
</dbReference>
<evidence type="ECO:0000256" key="3">
    <source>
        <dbReference type="ARBA" id="ARBA00022618"/>
    </source>
</evidence>
<dbReference type="EMBL" id="CP006745">
    <property type="protein sequence ID" value="AHC73858.1"/>
    <property type="molecule type" value="Genomic_DNA"/>
</dbReference>
<dbReference type="KEGG" id="efk:P856_649"/>
<evidence type="ECO:0000256" key="8">
    <source>
        <dbReference type="ARBA" id="ARBA00023306"/>
    </source>
</evidence>
<dbReference type="InterPro" id="IPR035911">
    <property type="entry name" value="MurE/MurF_N"/>
</dbReference>
<feature type="domain" description="Mur ligase C-terminal" evidence="13">
    <location>
        <begin position="336"/>
        <end position="446"/>
    </location>
</feature>
<dbReference type="Proteomes" id="UP000018700">
    <property type="component" value="Chromosome"/>
</dbReference>
<dbReference type="GO" id="GO:0009252">
    <property type="term" value="P:peptidoglycan biosynthetic process"/>
    <property type="evidence" value="ECO:0007669"/>
    <property type="project" value="UniProtKB-UniRule"/>
</dbReference>
<dbReference type="AlphaFoldDB" id="V9TVX9"/>
<dbReference type="InterPro" id="IPR004101">
    <property type="entry name" value="Mur_ligase_C"/>
</dbReference>
<protein>
    <recommendedName>
        <fullName evidence="10 11">UDP-N-acetylmuramoyl-tripeptide--D-alanyl-D-alanine ligase</fullName>
        <ecNumber evidence="10 11">6.3.2.10</ecNumber>
    </recommendedName>
    <alternativeName>
        <fullName evidence="10">D-alanyl-D-alanine-adding enzyme</fullName>
    </alternativeName>
</protein>
<dbReference type="STRING" id="1401328.P856_649"/>
<reference evidence="15 16" key="1">
    <citation type="journal article" date="2013" name="PLoS ONE">
        <title>Bacterial endosymbiosis in a chordate host: long-term co-evolution and conservation of secondary metabolism.</title>
        <authorList>
            <person name="Kwan J.C."/>
            <person name="Schmidt E.W."/>
        </authorList>
    </citation>
    <scope>NUCLEOTIDE SEQUENCE [LARGE SCALE GENOMIC DNA]</scope>
    <source>
        <strain evidence="16">faulkneri L5</strain>
    </source>
</reference>
<dbReference type="GO" id="GO:0008360">
    <property type="term" value="P:regulation of cell shape"/>
    <property type="evidence" value="ECO:0007669"/>
    <property type="project" value="UniProtKB-KW"/>
</dbReference>
<evidence type="ECO:0000256" key="10">
    <source>
        <dbReference type="HAMAP-Rule" id="MF_02019"/>
    </source>
</evidence>
<organism evidence="15 16">
    <name type="scientific">Candidatus Endolissoclinum faulkneri L5</name>
    <dbReference type="NCBI Taxonomy" id="1401328"/>
    <lineage>
        <taxon>Bacteria</taxon>
        <taxon>Pseudomonadati</taxon>
        <taxon>Pseudomonadota</taxon>
        <taxon>Alphaproteobacteria</taxon>
        <taxon>Rhodospirillales</taxon>
        <taxon>Rhodospirillaceae</taxon>
        <taxon>Candidatus Endolissoclinum</taxon>
    </lineage>
</organism>
<dbReference type="Gene3D" id="3.40.1190.10">
    <property type="entry name" value="Mur-like, catalytic domain"/>
    <property type="match status" value="1"/>
</dbReference>
<evidence type="ECO:0000313" key="15">
    <source>
        <dbReference type="EMBL" id="AHC73858.1"/>
    </source>
</evidence>
<accession>V9TVX9</accession>
<evidence type="ECO:0000256" key="5">
    <source>
        <dbReference type="ARBA" id="ARBA00022840"/>
    </source>
</evidence>
<keyword evidence="1 10" id="KW-0963">Cytoplasm</keyword>
<evidence type="ECO:0000313" key="16">
    <source>
        <dbReference type="Proteomes" id="UP000018700"/>
    </source>
</evidence>
<dbReference type="InterPro" id="IPR000713">
    <property type="entry name" value="Mur_ligase_N"/>
</dbReference>
<dbReference type="RefSeq" id="WP_025300737.1">
    <property type="nucleotide sequence ID" value="NZ_CP006745.1"/>
</dbReference>
<dbReference type="GO" id="GO:0005524">
    <property type="term" value="F:ATP binding"/>
    <property type="evidence" value="ECO:0007669"/>
    <property type="project" value="UniProtKB-UniRule"/>
</dbReference>
<proteinExistence type="inferred from homology"/>
<dbReference type="PANTHER" id="PTHR43024:SF1">
    <property type="entry name" value="UDP-N-ACETYLMURAMOYL-TRIPEPTIDE--D-ALANYL-D-ALANINE LIGASE"/>
    <property type="match status" value="1"/>
</dbReference>